<organism evidence="1 2">
    <name type="scientific">Chryseobacterium camelliae</name>
    <dbReference type="NCBI Taxonomy" id="1265445"/>
    <lineage>
        <taxon>Bacteria</taxon>
        <taxon>Pseudomonadati</taxon>
        <taxon>Bacteroidota</taxon>
        <taxon>Flavobacteriia</taxon>
        <taxon>Flavobacteriales</taxon>
        <taxon>Weeksellaceae</taxon>
        <taxon>Chryseobacterium group</taxon>
        <taxon>Chryseobacterium</taxon>
    </lineage>
</organism>
<dbReference type="EMBL" id="CP115859">
    <property type="protein sequence ID" value="WBV60677.1"/>
    <property type="molecule type" value="Genomic_DNA"/>
</dbReference>
<keyword evidence="2" id="KW-1185">Reference proteome</keyword>
<gene>
    <name evidence="1" type="ORF">PFY12_00830</name>
</gene>
<evidence type="ECO:0000313" key="2">
    <source>
        <dbReference type="Proteomes" id="UP001210978"/>
    </source>
</evidence>
<sequence length="188" mass="21829">MITKLDEANKNVIFISQINAPVIMQPDASHKLVPMTTFVIEYYSHEGYADLQTLKLMKNYANFLKKPLHLGMFVPVDQNGNVLKEPRNYTSWKALDHNSKGDSNDNSAFEEYRIYLAAEQRCLFKDFKVDYNGYSRVRIIADYNHSIELSFNKNDLSFLTFHDVESLTAFDEIYLTRTALRLIGIKKK</sequence>
<dbReference type="Proteomes" id="UP001210978">
    <property type="component" value="Chromosome"/>
</dbReference>
<proteinExistence type="predicted"/>
<dbReference type="RefSeq" id="WP_271148997.1">
    <property type="nucleotide sequence ID" value="NZ_CP115859.1"/>
</dbReference>
<evidence type="ECO:0000313" key="1">
    <source>
        <dbReference type="EMBL" id="WBV60677.1"/>
    </source>
</evidence>
<accession>A0ABY7QLW4</accession>
<name>A0ABY7QLW4_9FLAO</name>
<protein>
    <submittedName>
        <fullName evidence="1">Uncharacterized protein</fullName>
    </submittedName>
</protein>
<reference evidence="1 2" key="1">
    <citation type="submission" date="2023-01" db="EMBL/GenBank/DDBJ databases">
        <title>Complete genome of Chryseobacterium camelliae VAN22-5A.</title>
        <authorList>
            <person name="Zong G."/>
            <person name="Cao G."/>
        </authorList>
    </citation>
    <scope>NUCLEOTIDE SEQUENCE [LARGE SCALE GENOMIC DNA]</scope>
    <source>
        <strain evidence="1 2">VAN22-5A</strain>
    </source>
</reference>